<comment type="caution">
    <text evidence="1">The sequence shown here is derived from an EMBL/GenBank/DDBJ whole genome shotgun (WGS) entry which is preliminary data.</text>
</comment>
<dbReference type="HOGENOM" id="CLU_1793192_0_0_6"/>
<reference evidence="1 2" key="1">
    <citation type="journal article" date="2007" name="Proc. Natl. Acad. Sci. U.S.A.">
        <title>Characterization of a marine gammaproteobacterium capable of aerobic anoxygenic photosynthesis.</title>
        <authorList>
            <person name="Fuchs B.M."/>
            <person name="Spring S."/>
            <person name="Teeling H."/>
            <person name="Quast C."/>
            <person name="Wulf J."/>
            <person name="Schattenhofer M."/>
            <person name="Yan S."/>
            <person name="Ferriera S."/>
            <person name="Johnson J."/>
            <person name="Glockner F.O."/>
            <person name="Amann R."/>
        </authorList>
    </citation>
    <scope>NUCLEOTIDE SEQUENCE [LARGE SCALE GENOMIC DNA]</scope>
    <source>
        <strain evidence="1">KT71</strain>
    </source>
</reference>
<proteinExistence type="predicted"/>
<dbReference type="eggNOG" id="ENOG5033WS8">
    <property type="taxonomic scope" value="Bacteria"/>
</dbReference>
<sequence>MSAMGIMMAYESLGGRPENVTDYEKDCVIAGAPKPSLQPSASFPALEQYIAGCTRATGDGRFCACDGGRKAARLDEAEFEAYYRSFSDYSDDEARTLDELAAMRGKAMDMSPADFQALQNSARAKLADFNDLDANYCSALLWAE</sequence>
<dbReference type="AlphaFoldDB" id="A4A735"/>
<dbReference type="EMBL" id="AAOA02000002">
    <property type="protein sequence ID" value="EAQ98104.1"/>
    <property type="molecule type" value="Genomic_DNA"/>
</dbReference>
<organism evidence="1 2">
    <name type="scientific">Congregibacter litoralis KT71</name>
    <dbReference type="NCBI Taxonomy" id="314285"/>
    <lineage>
        <taxon>Bacteria</taxon>
        <taxon>Pseudomonadati</taxon>
        <taxon>Pseudomonadota</taxon>
        <taxon>Gammaproteobacteria</taxon>
        <taxon>Cellvibrionales</taxon>
        <taxon>Halieaceae</taxon>
        <taxon>Congregibacter</taxon>
    </lineage>
</organism>
<keyword evidence="2" id="KW-1185">Reference proteome</keyword>
<reference evidence="1 2" key="2">
    <citation type="journal article" date="2009" name="PLoS ONE">
        <title>The photosynthetic apparatus and its regulation in the aerobic gammaproteobacterium Congregibacter litoralis gen. nov., sp. nov.</title>
        <authorList>
            <person name="Spring S."/>
            <person name="Lunsdorf H."/>
            <person name="Fuchs B.M."/>
            <person name="Tindall B.J."/>
        </authorList>
    </citation>
    <scope>NUCLEOTIDE SEQUENCE [LARGE SCALE GENOMIC DNA]</scope>
    <source>
        <strain evidence="1">KT71</strain>
    </source>
</reference>
<dbReference type="OrthoDB" id="9839686at2"/>
<dbReference type="Proteomes" id="UP000019205">
    <property type="component" value="Chromosome"/>
</dbReference>
<accession>A4A735</accession>
<evidence type="ECO:0000313" key="2">
    <source>
        <dbReference type="Proteomes" id="UP000019205"/>
    </source>
</evidence>
<gene>
    <name evidence="1" type="ORF">KT71_02617</name>
</gene>
<dbReference type="RefSeq" id="WP_008292923.1">
    <property type="nucleotide sequence ID" value="NZ_CM002299.1"/>
</dbReference>
<dbReference type="STRING" id="314285.KT71_02617"/>
<protein>
    <submittedName>
        <fullName evidence="1">Uncharacterized protein</fullName>
    </submittedName>
</protein>
<evidence type="ECO:0000313" key="1">
    <source>
        <dbReference type="EMBL" id="EAQ98104.1"/>
    </source>
</evidence>
<name>A4A735_9GAMM</name>